<sequence>MTTPGWYLRRLSAMGPAEVAGRVADVVRKRRWRRIAAQPPAPAPLAERRFTTPLPHGTLDDVASDARQRLVATADRLLDGHAEYFGVARDDLVQPDWSFDPKTGRRAPADVYTFDVPYRDEAAIGDIKQIWEPSRHQHLSVLAAAYALTSESRYAERVADHLKSWWAANPPLRGVHWVSGIELGIRLISWVWVRRLLDGWSGAAELFEHNDVALQQIWHHQRWLAAFPSRGSSANNHAVAEAAGQLAASCAFGWFAESAIWRANATRALDKHLRANTFASGLNRELATEYHGLVLELGLAATIEADAAGAPLPETTWPVLLRMTDALAAIVDTTLRPPRQGDADDGFGLVLDGEGTDRWASLLATGGVLFGHLGWWPKVAPGDVRTAALTALAHGATPQRAVQETTRPTDRPDDLADAGLTLLRTRAHEAPNAPELWCRCDAGPHGFLAIAAHAHADALSVEVRHDGVDVLADPGTYCYHGEPAWRAYFRSSLAHNTLRLDRTDQSTSGGPFLWTRHARSRVLRVDTHGSVARWQGEHDGYARGRRQQHRRSATHRRAVTLDRTARILTIEDDVEAAQPHRCELAFHLGPTIDVDLANHTARLRWNSPTTRTATLELPPELVWTDTRGEDAPPLGWYSPGFGRKQPATTLLGIGIVGGSEHTTLTTALTFHD</sequence>
<evidence type="ECO:0000256" key="5">
    <source>
        <dbReference type="SAM" id="MobiDB-lite"/>
    </source>
</evidence>
<dbReference type="RefSeq" id="WP_345397695.1">
    <property type="nucleotide sequence ID" value="NZ_BAABLA010000027.1"/>
</dbReference>
<reference evidence="9" key="1">
    <citation type="journal article" date="2019" name="Int. J. Syst. Evol. Microbiol.">
        <title>The Global Catalogue of Microorganisms (GCM) 10K type strain sequencing project: providing services to taxonomists for standard genome sequencing and annotation.</title>
        <authorList>
            <consortium name="The Broad Institute Genomics Platform"/>
            <consortium name="The Broad Institute Genome Sequencing Center for Infectious Disease"/>
            <person name="Wu L."/>
            <person name="Ma J."/>
        </authorList>
    </citation>
    <scope>NUCLEOTIDE SEQUENCE [LARGE SCALE GENOMIC DNA]</scope>
    <source>
        <strain evidence="9">KCTC 32255</strain>
    </source>
</reference>
<organism evidence="8 9">
    <name type="scientific">Haloechinothrix salitolerans</name>
    <dbReference type="NCBI Taxonomy" id="926830"/>
    <lineage>
        <taxon>Bacteria</taxon>
        <taxon>Bacillati</taxon>
        <taxon>Actinomycetota</taxon>
        <taxon>Actinomycetes</taxon>
        <taxon>Pseudonocardiales</taxon>
        <taxon>Pseudonocardiaceae</taxon>
        <taxon>Haloechinothrix</taxon>
    </lineage>
</organism>
<dbReference type="Gene3D" id="1.50.10.100">
    <property type="entry name" value="Chondroitin AC/alginate lyase"/>
    <property type="match status" value="1"/>
</dbReference>
<evidence type="ECO:0000256" key="3">
    <source>
        <dbReference type="ARBA" id="ARBA00022764"/>
    </source>
</evidence>
<dbReference type="PANTHER" id="PTHR39210">
    <property type="entry name" value="HEPARIN-SULFATE LYASE"/>
    <property type="match status" value="1"/>
</dbReference>
<keyword evidence="2" id="KW-0732">Signal</keyword>
<evidence type="ECO:0000259" key="7">
    <source>
        <dbReference type="Pfam" id="PF16889"/>
    </source>
</evidence>
<evidence type="ECO:0000256" key="1">
    <source>
        <dbReference type="ARBA" id="ARBA00004418"/>
    </source>
</evidence>
<feature type="domain" description="Heparin-sulfate lyase N-terminal" evidence="7">
    <location>
        <begin position="129"/>
        <end position="309"/>
    </location>
</feature>
<gene>
    <name evidence="8" type="ORF">ACFQGD_21520</name>
</gene>
<keyword evidence="4" id="KW-0456">Lyase</keyword>
<evidence type="ECO:0000259" key="6">
    <source>
        <dbReference type="Pfam" id="PF07940"/>
    </source>
</evidence>
<keyword evidence="9" id="KW-1185">Reference proteome</keyword>
<evidence type="ECO:0000313" key="9">
    <source>
        <dbReference type="Proteomes" id="UP001596337"/>
    </source>
</evidence>
<protein>
    <submittedName>
        <fullName evidence="8">Heparinase II/III-family protein</fullName>
    </submittedName>
</protein>
<evidence type="ECO:0000313" key="8">
    <source>
        <dbReference type="EMBL" id="MFC6869725.1"/>
    </source>
</evidence>
<dbReference type="Proteomes" id="UP001596337">
    <property type="component" value="Unassembled WGS sequence"/>
</dbReference>
<dbReference type="Pfam" id="PF16889">
    <property type="entry name" value="Hepar_II_III_N"/>
    <property type="match status" value="1"/>
</dbReference>
<comment type="subcellular location">
    <subcellularLocation>
        <location evidence="1">Periplasm</location>
    </subcellularLocation>
</comment>
<dbReference type="InterPro" id="IPR012480">
    <property type="entry name" value="Hepar_II_III_C"/>
</dbReference>
<dbReference type="InterPro" id="IPR008929">
    <property type="entry name" value="Chondroitin_lyas"/>
</dbReference>
<dbReference type="Gene3D" id="2.70.98.70">
    <property type="match status" value="1"/>
</dbReference>
<dbReference type="InterPro" id="IPR031680">
    <property type="entry name" value="Hepar_II_III_N"/>
</dbReference>
<accession>A0ABW2C323</accession>
<feature type="domain" description="Heparinase II/III-like C-terminal" evidence="6">
    <location>
        <begin position="412"/>
        <end position="650"/>
    </location>
</feature>
<evidence type="ECO:0000256" key="2">
    <source>
        <dbReference type="ARBA" id="ARBA00022729"/>
    </source>
</evidence>
<comment type="caution">
    <text evidence="8">The sequence shown here is derived from an EMBL/GenBank/DDBJ whole genome shotgun (WGS) entry which is preliminary data.</text>
</comment>
<dbReference type="Pfam" id="PF07940">
    <property type="entry name" value="Hepar_II_III_C"/>
    <property type="match status" value="1"/>
</dbReference>
<keyword evidence="3" id="KW-0574">Periplasm</keyword>
<name>A0ABW2C323_9PSEU</name>
<proteinExistence type="predicted"/>
<dbReference type="PANTHER" id="PTHR39210:SF1">
    <property type="entry name" value="HEPARIN-SULFATE LYASE"/>
    <property type="match status" value="1"/>
</dbReference>
<dbReference type="SUPFAM" id="SSF48230">
    <property type="entry name" value="Chondroitin AC/alginate lyase"/>
    <property type="match status" value="1"/>
</dbReference>
<dbReference type="EMBL" id="JBHSXX010000001">
    <property type="protein sequence ID" value="MFC6869725.1"/>
    <property type="molecule type" value="Genomic_DNA"/>
</dbReference>
<evidence type="ECO:0000256" key="4">
    <source>
        <dbReference type="ARBA" id="ARBA00023239"/>
    </source>
</evidence>
<feature type="region of interest" description="Disordered" evidence="5">
    <location>
        <begin position="395"/>
        <end position="414"/>
    </location>
</feature>